<evidence type="ECO:0000313" key="2">
    <source>
        <dbReference type="EMBL" id="PAX07864.1"/>
    </source>
</evidence>
<keyword evidence="3" id="KW-1185">Reference proteome</keyword>
<evidence type="ECO:0000313" key="3">
    <source>
        <dbReference type="Proteomes" id="UP000218151"/>
    </source>
</evidence>
<dbReference type="RefSeq" id="WP_095998107.1">
    <property type="nucleotide sequence ID" value="NZ_NSLI01000003.1"/>
</dbReference>
<dbReference type="AlphaFoldDB" id="A0A2A2SEX8"/>
<reference evidence="3" key="1">
    <citation type="submission" date="2017-09" db="EMBL/GenBank/DDBJ databases">
        <authorList>
            <person name="Feng G."/>
            <person name="Zhu H."/>
        </authorList>
    </citation>
    <scope>NUCLEOTIDE SEQUENCE [LARGE SCALE GENOMIC DNA]</scope>
    <source>
        <strain evidence="3">1PNM-20</strain>
    </source>
</reference>
<feature type="compositionally biased region" description="Gly residues" evidence="1">
    <location>
        <begin position="24"/>
        <end position="35"/>
    </location>
</feature>
<name>A0A2A2SEX8_9SPHN</name>
<proteinExistence type="predicted"/>
<feature type="compositionally biased region" description="Basic and acidic residues" evidence="1">
    <location>
        <begin position="1"/>
        <end position="13"/>
    </location>
</feature>
<dbReference type="Proteomes" id="UP000218151">
    <property type="component" value="Unassembled WGS sequence"/>
</dbReference>
<feature type="region of interest" description="Disordered" evidence="1">
    <location>
        <begin position="1"/>
        <end position="74"/>
    </location>
</feature>
<comment type="caution">
    <text evidence="2">The sequence shown here is derived from an EMBL/GenBank/DDBJ whole genome shotgun (WGS) entry which is preliminary data.</text>
</comment>
<evidence type="ECO:0000256" key="1">
    <source>
        <dbReference type="SAM" id="MobiDB-lite"/>
    </source>
</evidence>
<accession>A0A2A2SEX8</accession>
<protein>
    <submittedName>
        <fullName evidence="2">Uncharacterized protein</fullName>
    </submittedName>
</protein>
<organism evidence="2 3">
    <name type="scientific">Sphingomonas lenta</name>
    <dbReference type="NCBI Taxonomy" id="1141887"/>
    <lineage>
        <taxon>Bacteria</taxon>
        <taxon>Pseudomonadati</taxon>
        <taxon>Pseudomonadota</taxon>
        <taxon>Alphaproteobacteria</taxon>
        <taxon>Sphingomonadales</taxon>
        <taxon>Sphingomonadaceae</taxon>
        <taxon>Sphingomonas</taxon>
    </lineage>
</organism>
<dbReference type="EMBL" id="NSLI01000003">
    <property type="protein sequence ID" value="PAX07864.1"/>
    <property type="molecule type" value="Genomic_DNA"/>
</dbReference>
<gene>
    <name evidence="2" type="ORF">CKY28_09625</name>
</gene>
<sequence length="74" mass="7326">MTNDRDIPPEAGRRARVAKNGEVHGSGMGAGGGQPGEEYDTDEHGGEGPNPTGVGTGDKATPAQGAGDREPGGL</sequence>